<keyword evidence="2" id="KW-1185">Reference proteome</keyword>
<dbReference type="EMBL" id="CAJVQC010163064">
    <property type="protein sequence ID" value="CAG8848943.1"/>
    <property type="molecule type" value="Genomic_DNA"/>
</dbReference>
<dbReference type="Proteomes" id="UP000789920">
    <property type="component" value="Unassembled WGS sequence"/>
</dbReference>
<proteinExistence type="predicted"/>
<evidence type="ECO:0000313" key="2">
    <source>
        <dbReference type="Proteomes" id="UP000789920"/>
    </source>
</evidence>
<evidence type="ECO:0000313" key="1">
    <source>
        <dbReference type="EMBL" id="CAG8848943.1"/>
    </source>
</evidence>
<accession>A0ACA9SWE0</accession>
<protein>
    <submittedName>
        <fullName evidence="1">10688_t:CDS:1</fullName>
    </submittedName>
</protein>
<comment type="caution">
    <text evidence="1">The sequence shown here is derived from an EMBL/GenBank/DDBJ whole genome shotgun (WGS) entry which is preliminary data.</text>
</comment>
<sequence length="59" mass="6531">MPETSSRDAPNAPKNLFIKEKAISALNDDIEKAISALKIKRIETDILTLGETFKTDAKK</sequence>
<name>A0ACA9SWE0_9GLOM</name>
<reference evidence="1" key="1">
    <citation type="submission" date="2021-06" db="EMBL/GenBank/DDBJ databases">
        <authorList>
            <person name="Kallberg Y."/>
            <person name="Tangrot J."/>
            <person name="Rosling A."/>
        </authorList>
    </citation>
    <scope>NUCLEOTIDE SEQUENCE</scope>
    <source>
        <strain evidence="1">MA461A</strain>
    </source>
</reference>
<feature type="non-terminal residue" evidence="1">
    <location>
        <position position="59"/>
    </location>
</feature>
<gene>
    <name evidence="1" type="ORF">RPERSI_LOCUS35371</name>
</gene>
<organism evidence="1 2">
    <name type="scientific">Racocetra persica</name>
    <dbReference type="NCBI Taxonomy" id="160502"/>
    <lineage>
        <taxon>Eukaryota</taxon>
        <taxon>Fungi</taxon>
        <taxon>Fungi incertae sedis</taxon>
        <taxon>Mucoromycota</taxon>
        <taxon>Glomeromycotina</taxon>
        <taxon>Glomeromycetes</taxon>
        <taxon>Diversisporales</taxon>
        <taxon>Gigasporaceae</taxon>
        <taxon>Racocetra</taxon>
    </lineage>
</organism>